<organism evidence="1 2">
    <name type="scientific">Thermofilum adornatum 1505</name>
    <dbReference type="NCBI Taxonomy" id="697581"/>
    <lineage>
        <taxon>Archaea</taxon>
        <taxon>Thermoproteota</taxon>
        <taxon>Thermoprotei</taxon>
        <taxon>Thermofilales</taxon>
        <taxon>Thermofilaceae</taxon>
        <taxon>Thermofilum</taxon>
    </lineage>
</organism>
<evidence type="ECO:0000313" key="2">
    <source>
        <dbReference type="Proteomes" id="UP000266720"/>
    </source>
</evidence>
<protein>
    <submittedName>
        <fullName evidence="1">Uncharacterized protein</fullName>
    </submittedName>
</protein>
<dbReference type="Proteomes" id="UP000266720">
    <property type="component" value="Chromosome"/>
</dbReference>
<sequence>MNDRYIRFISKAGILLIVDTKRFIEKVKKRVRIQREFLEELYRAFLPKELFKPEEKKEII</sequence>
<accession>A0A3G1A9F5</accession>
<reference evidence="2" key="1">
    <citation type="book" date="2010" name="EXTREMOPHILES" publisher="0:0-0">
        <title>Complete genome sequences of ten hyperthermophilic archaea reveal their metabolic capabilities and possible ecological roles.</title>
        <editorList>
            <person name="?"/>
        </editorList>
        <authorList>
            <person name="Ravin N.V."/>
            <person name="Mardanov A.V."/>
            <person name="Bonch-Osmolovskaya E.A."/>
            <person name="Skryabin K.G."/>
        </authorList>
    </citation>
    <scope>NUCLEOTIDE SEQUENCE [LARGE SCALE GENOMIC DNA]</scope>
    <source>
        <strain evidence="2">1505</strain>
    </source>
</reference>
<gene>
    <name evidence="1" type="ORF">TCARB_1193</name>
</gene>
<dbReference type="AlphaFoldDB" id="A0A3G1A9F5"/>
<evidence type="ECO:0000313" key="1">
    <source>
        <dbReference type="EMBL" id="AJB42241.1"/>
    </source>
</evidence>
<name>A0A3G1A9F5_9CREN</name>
<dbReference type="STRING" id="697581.TCARB_1193"/>
<proteinExistence type="predicted"/>
<dbReference type="KEGG" id="tcb:TCARB_1193"/>
<dbReference type="EMBL" id="CP007493">
    <property type="protein sequence ID" value="AJB42241.1"/>
    <property type="molecule type" value="Genomic_DNA"/>
</dbReference>